<sequence>MVSPENSNDWSQFDYATLIDDITVPDGSYSGFSWPTLPINAASTAVKYPARNLFFFF</sequence>
<proteinExistence type="predicted"/>
<gene>
    <name evidence="1" type="ORF">F3Y22_tig00111540pilonHSYRG00144</name>
</gene>
<evidence type="ECO:0000313" key="1">
    <source>
        <dbReference type="EMBL" id="KAE8677284.1"/>
    </source>
</evidence>
<keyword evidence="2" id="KW-1185">Reference proteome</keyword>
<reference evidence="1" key="1">
    <citation type="submission" date="2019-09" db="EMBL/GenBank/DDBJ databases">
        <title>Draft genome information of white flower Hibiscus syriacus.</title>
        <authorList>
            <person name="Kim Y.-M."/>
        </authorList>
    </citation>
    <scope>NUCLEOTIDE SEQUENCE [LARGE SCALE GENOMIC DNA]</scope>
    <source>
        <strain evidence="1">YM2019G1</strain>
    </source>
</reference>
<dbReference type="Proteomes" id="UP000436088">
    <property type="component" value="Unassembled WGS sequence"/>
</dbReference>
<protein>
    <submittedName>
        <fullName evidence="1">Uncharacterized protein</fullName>
    </submittedName>
</protein>
<evidence type="ECO:0000313" key="2">
    <source>
        <dbReference type="Proteomes" id="UP000436088"/>
    </source>
</evidence>
<dbReference type="AlphaFoldDB" id="A0A6A2YK66"/>
<name>A0A6A2YK66_HIBSY</name>
<comment type="caution">
    <text evidence="1">The sequence shown here is derived from an EMBL/GenBank/DDBJ whole genome shotgun (WGS) entry which is preliminary data.</text>
</comment>
<dbReference type="EMBL" id="VEPZ02001363">
    <property type="protein sequence ID" value="KAE8677284.1"/>
    <property type="molecule type" value="Genomic_DNA"/>
</dbReference>
<accession>A0A6A2YK66</accession>
<organism evidence="1 2">
    <name type="scientific">Hibiscus syriacus</name>
    <name type="common">Rose of Sharon</name>
    <dbReference type="NCBI Taxonomy" id="106335"/>
    <lineage>
        <taxon>Eukaryota</taxon>
        <taxon>Viridiplantae</taxon>
        <taxon>Streptophyta</taxon>
        <taxon>Embryophyta</taxon>
        <taxon>Tracheophyta</taxon>
        <taxon>Spermatophyta</taxon>
        <taxon>Magnoliopsida</taxon>
        <taxon>eudicotyledons</taxon>
        <taxon>Gunneridae</taxon>
        <taxon>Pentapetalae</taxon>
        <taxon>rosids</taxon>
        <taxon>malvids</taxon>
        <taxon>Malvales</taxon>
        <taxon>Malvaceae</taxon>
        <taxon>Malvoideae</taxon>
        <taxon>Hibiscus</taxon>
    </lineage>
</organism>